<feature type="transmembrane region" description="Helical" evidence="6">
    <location>
        <begin position="349"/>
        <end position="376"/>
    </location>
</feature>
<evidence type="ECO:0000259" key="7">
    <source>
        <dbReference type="Pfam" id="PF02687"/>
    </source>
</evidence>
<keyword evidence="10" id="KW-1185">Reference proteome</keyword>
<feature type="transmembrane region" description="Helical" evidence="6">
    <location>
        <begin position="753"/>
        <end position="773"/>
    </location>
</feature>
<dbReference type="EMBL" id="JACHKT010000041">
    <property type="protein sequence ID" value="MBB6005314.1"/>
    <property type="molecule type" value="Genomic_DNA"/>
</dbReference>
<feature type="transmembrane region" description="Helical" evidence="6">
    <location>
        <begin position="21"/>
        <end position="41"/>
    </location>
</feature>
<dbReference type="Proteomes" id="UP000524404">
    <property type="component" value="Unassembled WGS sequence"/>
</dbReference>
<feature type="domain" description="ABC3 transporter permease C-terminal" evidence="7">
    <location>
        <begin position="705"/>
        <end position="817"/>
    </location>
</feature>
<feature type="transmembrane region" description="Helical" evidence="6">
    <location>
        <begin position="303"/>
        <end position="324"/>
    </location>
</feature>
<evidence type="ECO:0000256" key="2">
    <source>
        <dbReference type="ARBA" id="ARBA00022475"/>
    </source>
</evidence>
<feature type="transmembrane region" description="Helical" evidence="6">
    <location>
        <begin position="396"/>
        <end position="419"/>
    </location>
</feature>
<evidence type="ECO:0000256" key="4">
    <source>
        <dbReference type="ARBA" id="ARBA00022989"/>
    </source>
</evidence>
<dbReference type="PROSITE" id="PS51257">
    <property type="entry name" value="PROKAR_LIPOPROTEIN"/>
    <property type="match status" value="1"/>
</dbReference>
<dbReference type="Pfam" id="PF12704">
    <property type="entry name" value="MacB_PCD"/>
    <property type="match status" value="1"/>
</dbReference>
<evidence type="ECO:0000313" key="9">
    <source>
        <dbReference type="EMBL" id="MBB6005314.1"/>
    </source>
</evidence>
<gene>
    <name evidence="9" type="ORF">HNP25_003988</name>
</gene>
<feature type="transmembrane region" description="Helical" evidence="6">
    <location>
        <begin position="446"/>
        <end position="466"/>
    </location>
</feature>
<dbReference type="InterPro" id="IPR050250">
    <property type="entry name" value="Macrolide_Exporter_MacB"/>
</dbReference>
<dbReference type="AlphaFoldDB" id="A0A841ESM8"/>
<feature type="domain" description="ABC3 transporter permease C-terminal" evidence="7">
    <location>
        <begin position="309"/>
        <end position="424"/>
    </location>
</feature>
<dbReference type="PANTHER" id="PTHR30572">
    <property type="entry name" value="MEMBRANE COMPONENT OF TRANSPORTER-RELATED"/>
    <property type="match status" value="1"/>
</dbReference>
<reference evidence="9 10" key="1">
    <citation type="submission" date="2020-08" db="EMBL/GenBank/DDBJ databases">
        <title>Functional genomics of gut bacteria from endangered species of beetles.</title>
        <authorList>
            <person name="Carlos-Shanley C."/>
        </authorList>
    </citation>
    <scope>NUCLEOTIDE SEQUENCE [LARGE SCALE GENOMIC DNA]</scope>
    <source>
        <strain evidence="9 10">S00070</strain>
    </source>
</reference>
<comment type="caution">
    <text evidence="9">The sequence shown here is derived from an EMBL/GenBank/DDBJ whole genome shotgun (WGS) entry which is preliminary data.</text>
</comment>
<evidence type="ECO:0000256" key="3">
    <source>
        <dbReference type="ARBA" id="ARBA00022692"/>
    </source>
</evidence>
<keyword evidence="3 6" id="KW-0812">Transmembrane</keyword>
<keyword evidence="5 6" id="KW-0472">Membrane</keyword>
<dbReference type="GO" id="GO:0005886">
    <property type="term" value="C:plasma membrane"/>
    <property type="evidence" value="ECO:0007669"/>
    <property type="project" value="UniProtKB-SubCell"/>
</dbReference>
<proteinExistence type="predicted"/>
<evidence type="ECO:0000256" key="1">
    <source>
        <dbReference type="ARBA" id="ARBA00004651"/>
    </source>
</evidence>
<sequence>MFKNHLKIALRILLRNKVYSFVNILGLAIGVSACLVIYLLVSFELSFEDFQPDRERIYRVTSGFKGQQGENYYNPGLSAPMPASLAQEISGIEYLSACHVWSARTSLPNDKKDGKNPAKIWKNDNSEVLVCQPEYFKIFNYEWLAGSPKTALTTPNQVVLSQTEAEKYFGKIPLAQVLGKQLYFNDSLATTVTGVVKDFPVNSDFKFKNFISFKSIEAKNWRKEFQLDQWTNTNSSSMAFVKLTQNAKANTVNAQFPAFLKKHLDQKDEWNNGRMLSLQALSDIHFSDTLQDNFSRQVHLPTLYTLLGIAGFLLLIAAINYVNLSTAQSITRVKEIGVRKVLGSNRKTLVIQFLCETFIITTLAVFFSVLLVEPILWIFKEFIPKELSFNVLSPNILGFLGIITLGTCVLSGLYPAWMISAYQPVSSLKNQVSSGGQTRTALLRKALITFQFTASQVFILGTIIVATQSKYMLSKDLGFKKDAIVNFHTDWNDVNSNKKNVLIQKLKQIPEIAIVSLGETPARNGYSTNRVTYKEGEKEIKLDVHRRTIDENYIPMFGIKILAGRNITNSDTAKEFIINETYAKALGFKKPEQAVGHFLVYSGGKGDYKLPIVGVVADFHLQSLHKAIQPLYMMSETKYESAINVKIHSKGQSSTDFKTVLAKIEKAYKEIYPNSYEEFSPHFFDESIAKFYEKEERFAKILNTATGVAILISCMGLFGLVAFTTQQRTKEIGIRKVLGASVMQIMQLLSKDFLKLVILGIFIATPIAYWAMNQWLQDFAYRIDISWWIFTLGGIASITIALISVSYQSVKAALMNPVKSLRTE</sequence>
<feature type="transmembrane region" description="Helical" evidence="6">
    <location>
        <begin position="785"/>
        <end position="805"/>
    </location>
</feature>
<comment type="subcellular location">
    <subcellularLocation>
        <location evidence="1">Cell membrane</location>
        <topology evidence="1">Multi-pass membrane protein</topology>
    </subcellularLocation>
</comment>
<evidence type="ECO:0000313" key="10">
    <source>
        <dbReference type="Proteomes" id="UP000524404"/>
    </source>
</evidence>
<organism evidence="9 10">
    <name type="scientific">Arcicella rosea</name>
    <dbReference type="NCBI Taxonomy" id="502909"/>
    <lineage>
        <taxon>Bacteria</taxon>
        <taxon>Pseudomonadati</taxon>
        <taxon>Bacteroidota</taxon>
        <taxon>Cytophagia</taxon>
        <taxon>Cytophagales</taxon>
        <taxon>Flectobacillaceae</taxon>
        <taxon>Arcicella</taxon>
    </lineage>
</organism>
<dbReference type="PANTHER" id="PTHR30572:SF18">
    <property type="entry name" value="ABC-TYPE MACROLIDE FAMILY EXPORT SYSTEM PERMEASE COMPONENT 2"/>
    <property type="match status" value="1"/>
</dbReference>
<dbReference type="Pfam" id="PF02687">
    <property type="entry name" value="FtsX"/>
    <property type="match status" value="2"/>
</dbReference>
<dbReference type="RefSeq" id="WP_184137029.1">
    <property type="nucleotide sequence ID" value="NZ_JACHKT010000041.1"/>
</dbReference>
<protein>
    <submittedName>
        <fullName evidence="9">Putative permease</fullName>
    </submittedName>
</protein>
<name>A0A841ESM8_9BACT</name>
<evidence type="ECO:0000256" key="5">
    <source>
        <dbReference type="ARBA" id="ARBA00023136"/>
    </source>
</evidence>
<accession>A0A841ESM8</accession>
<feature type="domain" description="MacB-like periplasmic core" evidence="8">
    <location>
        <begin position="20"/>
        <end position="256"/>
    </location>
</feature>
<keyword evidence="4 6" id="KW-1133">Transmembrane helix</keyword>
<evidence type="ECO:0000259" key="8">
    <source>
        <dbReference type="Pfam" id="PF12704"/>
    </source>
</evidence>
<dbReference type="InterPro" id="IPR003838">
    <property type="entry name" value="ABC3_permease_C"/>
</dbReference>
<dbReference type="InterPro" id="IPR025857">
    <property type="entry name" value="MacB_PCD"/>
</dbReference>
<evidence type="ECO:0000256" key="6">
    <source>
        <dbReference type="SAM" id="Phobius"/>
    </source>
</evidence>
<keyword evidence="2" id="KW-1003">Cell membrane</keyword>
<feature type="transmembrane region" description="Helical" evidence="6">
    <location>
        <begin position="701"/>
        <end position="723"/>
    </location>
</feature>
<dbReference type="GO" id="GO:0022857">
    <property type="term" value="F:transmembrane transporter activity"/>
    <property type="evidence" value="ECO:0007669"/>
    <property type="project" value="TreeGrafter"/>
</dbReference>